<evidence type="ECO:0008006" key="5">
    <source>
        <dbReference type="Google" id="ProtNLM"/>
    </source>
</evidence>
<evidence type="ECO:0000256" key="2">
    <source>
        <dbReference type="SAM" id="Phobius"/>
    </source>
</evidence>
<feature type="compositionally biased region" description="Pro residues" evidence="1">
    <location>
        <begin position="287"/>
        <end position="296"/>
    </location>
</feature>
<protein>
    <recommendedName>
        <fullName evidence="5">Type IV pilus biogenesis protein PilP</fullName>
    </recommendedName>
</protein>
<keyword evidence="2" id="KW-1133">Transmembrane helix</keyword>
<keyword evidence="2" id="KW-0472">Membrane</keyword>
<feature type="compositionally biased region" description="Low complexity" evidence="1">
    <location>
        <begin position="222"/>
        <end position="234"/>
    </location>
</feature>
<feature type="region of interest" description="Disordered" evidence="1">
    <location>
        <begin position="189"/>
        <end position="376"/>
    </location>
</feature>
<gene>
    <name evidence="3" type="ORF">GGR95_001232</name>
</gene>
<feature type="compositionally biased region" description="Polar residues" evidence="1">
    <location>
        <begin position="335"/>
        <end position="345"/>
    </location>
</feature>
<dbReference type="RefSeq" id="WP_184563861.1">
    <property type="nucleotide sequence ID" value="NZ_JACIEI010000003.1"/>
</dbReference>
<dbReference type="AlphaFoldDB" id="A0A7W6GZ67"/>
<dbReference type="Proteomes" id="UP000530268">
    <property type="component" value="Unassembled WGS sequence"/>
</dbReference>
<organism evidence="3 4">
    <name type="scientific">Sulfitobacter undariae</name>
    <dbReference type="NCBI Taxonomy" id="1563671"/>
    <lineage>
        <taxon>Bacteria</taxon>
        <taxon>Pseudomonadati</taxon>
        <taxon>Pseudomonadota</taxon>
        <taxon>Alphaproteobacteria</taxon>
        <taxon>Rhodobacterales</taxon>
        <taxon>Roseobacteraceae</taxon>
        <taxon>Sulfitobacter</taxon>
    </lineage>
</organism>
<feature type="transmembrane region" description="Helical" evidence="2">
    <location>
        <begin position="434"/>
        <end position="458"/>
    </location>
</feature>
<proteinExistence type="predicted"/>
<comment type="caution">
    <text evidence="3">The sequence shown here is derived from an EMBL/GenBank/DDBJ whole genome shotgun (WGS) entry which is preliminary data.</text>
</comment>
<keyword evidence="2" id="KW-0812">Transmembrane</keyword>
<feature type="compositionally biased region" description="Low complexity" evidence="1">
    <location>
        <begin position="270"/>
        <end position="286"/>
    </location>
</feature>
<accession>A0A7W6GZ67</accession>
<name>A0A7W6GZ67_9RHOB</name>
<feature type="compositionally biased region" description="Low complexity" evidence="1">
    <location>
        <begin position="189"/>
        <end position="210"/>
    </location>
</feature>
<evidence type="ECO:0000256" key="1">
    <source>
        <dbReference type="SAM" id="MobiDB-lite"/>
    </source>
</evidence>
<sequence>MKPNFALSLSSESITVLHRAAGGWREVGVVPFTADDLAGELAALREVADRLEPTGVRSKLIIPEDQIKYLTLDTMGMSDAARRKAAEVALQGATPYEVSDLSFDICNDGAKTHIAAVALETLAEAESFAVEHNFQPVSFVAVPDGDSPYLGEPFFGTAKAAADLLEQDETVEPDGIAVVVIGTIAEAAPAPDAEPAPVTEPASPPEAETPLEPEKRPDEVLPVAATPSPAPVAAEEAKPAPTPEPIPEPAANAVETPQVDKPVVPPPSAPSVSAPVTTAAPKAPVSSPTPPTPPVISPSAGSDQDEKSAQAAAFPEPTKPKLTGTRRVWAGDNPASATGFTSRRSPSAKLPNGAPRLAVTPPKPDSSSLIHPGPAIDSDVPAPAKVGFLKRRLGPAARLTKTAAEPKASPAKVEAERMTVFGSRSDQIGGKPRYLGLIMMFVLLAFLAGVAAWAAVFLDDGIAGLLRNNESRTAASAPENQITPEIIRGPDGETASTDPEAVQIAALDPVLSAEDAAVLDSLQDARTEPDLPVITPQEAAARYAVTGIWPLAPTTPLTEPETPIEPVYFSSLDPVSAATDAIALPATSNFSTDVQMAAMVSPPPFGQRTDINAAGLIVPTPEGVVAPGGYTLVAASPPLKPSASALRSTALSQETAAAIAVVSPLLGFRPNSRPTDLAERTERAQLGGISRIELAAFRPSFRPNSLQDRARQAQERAAAEIAARESETAAAATAAAAAAAALALPDTNAVAPPVQNATRLATAESKRPDTRPRNFSRIVKRAERAAPVEETRVAAAASVAPRTVTPDIPSRTSVARSATTKNAINLRRVNLIGVYGKPSSRRALVRLSNGRYQKVSVGDRIDGGRISAIGNAELRYSKNGKNVVLKIP</sequence>
<feature type="region of interest" description="Disordered" evidence="1">
    <location>
        <begin position="475"/>
        <end position="495"/>
    </location>
</feature>
<dbReference type="EMBL" id="JACIEI010000003">
    <property type="protein sequence ID" value="MBB3993601.1"/>
    <property type="molecule type" value="Genomic_DNA"/>
</dbReference>
<keyword evidence="4" id="KW-1185">Reference proteome</keyword>
<reference evidence="3 4" key="1">
    <citation type="submission" date="2020-08" db="EMBL/GenBank/DDBJ databases">
        <title>Genomic Encyclopedia of Type Strains, Phase IV (KMG-IV): sequencing the most valuable type-strain genomes for metagenomic binning, comparative biology and taxonomic classification.</title>
        <authorList>
            <person name="Goeker M."/>
        </authorList>
    </citation>
    <scope>NUCLEOTIDE SEQUENCE [LARGE SCALE GENOMIC DNA]</scope>
    <source>
        <strain evidence="3 4">DSM 102234</strain>
    </source>
</reference>
<evidence type="ECO:0000313" key="4">
    <source>
        <dbReference type="Proteomes" id="UP000530268"/>
    </source>
</evidence>
<evidence type="ECO:0000313" key="3">
    <source>
        <dbReference type="EMBL" id="MBB3993601.1"/>
    </source>
</evidence>